<evidence type="ECO:0000313" key="3">
    <source>
        <dbReference type="WBParaSite" id="EVEC_0000667001-mRNA-1"/>
    </source>
</evidence>
<sequence length="78" mass="9321">MRLLTTRRKRFRPLSPKRHCEISYRTIFGQRKRIRQVPLSVNWRSKDILERDVCALVALRIFTGDEGRVVRRRSRGVG</sequence>
<proteinExistence type="predicted"/>
<gene>
    <name evidence="1" type="ORF">EVEC_LOCUS6218</name>
</gene>
<dbReference type="Proteomes" id="UP000274131">
    <property type="component" value="Unassembled WGS sequence"/>
</dbReference>
<dbReference type="WBParaSite" id="EVEC_0000667001-mRNA-1">
    <property type="protein sequence ID" value="EVEC_0000667001-mRNA-1"/>
    <property type="gene ID" value="EVEC_0000667001"/>
</dbReference>
<evidence type="ECO:0000313" key="1">
    <source>
        <dbReference type="EMBL" id="VDD91467.1"/>
    </source>
</evidence>
<dbReference type="EMBL" id="UXUI01008424">
    <property type="protein sequence ID" value="VDD91467.1"/>
    <property type="molecule type" value="Genomic_DNA"/>
</dbReference>
<evidence type="ECO:0000313" key="2">
    <source>
        <dbReference type="Proteomes" id="UP000274131"/>
    </source>
</evidence>
<accession>A0A0N4V8G7</accession>
<dbReference type="AlphaFoldDB" id="A0A0N4V8G7"/>
<name>A0A0N4V8G7_ENTVE</name>
<reference evidence="3" key="1">
    <citation type="submission" date="2017-02" db="UniProtKB">
        <authorList>
            <consortium name="WormBaseParasite"/>
        </authorList>
    </citation>
    <scope>IDENTIFICATION</scope>
</reference>
<reference evidence="1 2" key="2">
    <citation type="submission" date="2018-10" db="EMBL/GenBank/DDBJ databases">
        <authorList>
            <consortium name="Pathogen Informatics"/>
        </authorList>
    </citation>
    <scope>NUCLEOTIDE SEQUENCE [LARGE SCALE GENOMIC DNA]</scope>
</reference>
<protein>
    <submittedName>
        <fullName evidence="3">50S ribosomal protein L18e</fullName>
    </submittedName>
</protein>
<organism evidence="3">
    <name type="scientific">Enterobius vermicularis</name>
    <name type="common">Human pinworm</name>
    <dbReference type="NCBI Taxonomy" id="51028"/>
    <lineage>
        <taxon>Eukaryota</taxon>
        <taxon>Metazoa</taxon>
        <taxon>Ecdysozoa</taxon>
        <taxon>Nematoda</taxon>
        <taxon>Chromadorea</taxon>
        <taxon>Rhabditida</taxon>
        <taxon>Spirurina</taxon>
        <taxon>Oxyuridomorpha</taxon>
        <taxon>Oxyuroidea</taxon>
        <taxon>Oxyuridae</taxon>
        <taxon>Enterobius</taxon>
    </lineage>
</organism>
<keyword evidence="2" id="KW-1185">Reference proteome</keyword>